<dbReference type="PRINTS" id="PR00111">
    <property type="entry name" value="ABHYDROLASE"/>
</dbReference>
<gene>
    <name evidence="2" type="ORF">MNBD_ALPHA06-1826</name>
</gene>
<reference evidence="2" key="1">
    <citation type="submission" date="2018-06" db="EMBL/GenBank/DDBJ databases">
        <authorList>
            <person name="Zhirakovskaya E."/>
        </authorList>
    </citation>
    <scope>NUCLEOTIDE SEQUENCE</scope>
</reference>
<accession>A0A3B0RLR6</accession>
<dbReference type="Gene3D" id="3.40.50.1820">
    <property type="entry name" value="alpha/beta hydrolase"/>
    <property type="match status" value="1"/>
</dbReference>
<sequence>MSLGEKRYPEIRYPIVGGHKIRTARWLGTGEDNVRPLLFFNGIGANLELVSPLGEAFTRRDIVTFDIPGVGRSKPTILPYRPWQMARLAAKVIDHYGYDHVDVMGVSWGGALAQQFAFQYKKRVGKLVLAATSPGVTMIPGKWASLSKMTNPRRYIDPDYMRRNFKTLYGDEVGKADKHILQLMPPHPRGYLYQMLAFSGWSSLPFLPFLKTPTLIMAGDRDSIVPLANAKLLKMALKYPQLYVVKGGGHLFMVSKAREIVPVMREFFEQPDFLNNPEFFRDNPPVRPDRATPEAV</sequence>
<dbReference type="GO" id="GO:0046503">
    <property type="term" value="P:glycerolipid catabolic process"/>
    <property type="evidence" value="ECO:0007669"/>
    <property type="project" value="TreeGrafter"/>
</dbReference>
<dbReference type="InterPro" id="IPR029058">
    <property type="entry name" value="AB_hydrolase_fold"/>
</dbReference>
<proteinExistence type="predicted"/>
<evidence type="ECO:0000259" key="1">
    <source>
        <dbReference type="Pfam" id="PF00561"/>
    </source>
</evidence>
<dbReference type="AlphaFoldDB" id="A0A3B0RLR6"/>
<dbReference type="GO" id="GO:0004806">
    <property type="term" value="F:triacylglycerol lipase activity"/>
    <property type="evidence" value="ECO:0007669"/>
    <property type="project" value="TreeGrafter"/>
</dbReference>
<dbReference type="SUPFAM" id="SSF53474">
    <property type="entry name" value="alpha/beta-Hydrolases"/>
    <property type="match status" value="1"/>
</dbReference>
<dbReference type="EMBL" id="UOEE01000147">
    <property type="protein sequence ID" value="VAV92622.1"/>
    <property type="molecule type" value="Genomic_DNA"/>
</dbReference>
<dbReference type="Pfam" id="PF00561">
    <property type="entry name" value="Abhydrolase_1"/>
    <property type="match status" value="1"/>
</dbReference>
<dbReference type="PANTHER" id="PTHR43433">
    <property type="entry name" value="HYDROLASE, ALPHA/BETA FOLD FAMILY PROTEIN"/>
    <property type="match status" value="1"/>
</dbReference>
<dbReference type="PANTHER" id="PTHR43433:SF5">
    <property type="entry name" value="AB HYDROLASE-1 DOMAIN-CONTAINING PROTEIN"/>
    <property type="match status" value="1"/>
</dbReference>
<dbReference type="InterPro" id="IPR000073">
    <property type="entry name" value="AB_hydrolase_1"/>
</dbReference>
<organism evidence="2">
    <name type="scientific">hydrothermal vent metagenome</name>
    <dbReference type="NCBI Taxonomy" id="652676"/>
    <lineage>
        <taxon>unclassified sequences</taxon>
        <taxon>metagenomes</taxon>
        <taxon>ecological metagenomes</taxon>
    </lineage>
</organism>
<dbReference type="InterPro" id="IPR050471">
    <property type="entry name" value="AB_hydrolase"/>
</dbReference>
<protein>
    <submittedName>
        <fullName evidence="2">Poly(3-hydroxyalkanoate) depolymerase</fullName>
    </submittedName>
</protein>
<name>A0A3B0RLR6_9ZZZZ</name>
<feature type="domain" description="AB hydrolase-1" evidence="1">
    <location>
        <begin position="36"/>
        <end position="164"/>
    </location>
</feature>
<evidence type="ECO:0000313" key="2">
    <source>
        <dbReference type="EMBL" id="VAV92622.1"/>
    </source>
</evidence>